<feature type="compositionally biased region" description="Low complexity" evidence="5">
    <location>
        <begin position="370"/>
        <end position="388"/>
    </location>
</feature>
<dbReference type="Proteomes" id="UP000011086">
    <property type="component" value="Unassembled WGS sequence"/>
</dbReference>
<evidence type="ECO:0000256" key="1">
    <source>
        <dbReference type="ARBA" id="ARBA00007374"/>
    </source>
</evidence>
<feature type="compositionally biased region" description="Low complexity" evidence="5">
    <location>
        <begin position="1033"/>
        <end position="1042"/>
    </location>
</feature>
<proteinExistence type="inferred from homology"/>
<dbReference type="Gene3D" id="3.30.470.160">
    <property type="entry name" value="Inositol polyphosphate kinase"/>
    <property type="match status" value="1"/>
</dbReference>
<organism evidence="6">
    <name type="scientific">Pyricularia oryzae (strain Y34)</name>
    <name type="common">Rice blast fungus</name>
    <name type="synonym">Magnaporthe oryzae</name>
    <dbReference type="NCBI Taxonomy" id="1143189"/>
    <lineage>
        <taxon>Eukaryota</taxon>
        <taxon>Fungi</taxon>
        <taxon>Dikarya</taxon>
        <taxon>Ascomycota</taxon>
        <taxon>Pezizomycotina</taxon>
        <taxon>Sordariomycetes</taxon>
        <taxon>Sordariomycetidae</taxon>
        <taxon>Magnaporthales</taxon>
        <taxon>Pyriculariaceae</taxon>
        <taxon>Pyricularia</taxon>
    </lineage>
</organism>
<feature type="compositionally biased region" description="Basic and acidic residues" evidence="5">
    <location>
        <begin position="789"/>
        <end position="800"/>
    </location>
</feature>
<feature type="region of interest" description="Disordered" evidence="5">
    <location>
        <begin position="1596"/>
        <end position="1617"/>
    </location>
</feature>
<comment type="similarity">
    <text evidence="1 4">Belongs to the inositol phosphokinase (IPK) family.</text>
</comment>
<feature type="compositionally biased region" description="Basic residues" evidence="5">
    <location>
        <begin position="1205"/>
        <end position="1219"/>
    </location>
</feature>
<dbReference type="GO" id="GO:0046854">
    <property type="term" value="P:phosphatidylinositol phosphate biosynthetic process"/>
    <property type="evidence" value="ECO:0007669"/>
    <property type="project" value="TreeGrafter"/>
</dbReference>
<feature type="compositionally biased region" description="Low complexity" evidence="5">
    <location>
        <begin position="346"/>
        <end position="357"/>
    </location>
</feature>
<dbReference type="PANTHER" id="PTHR12400:SF21">
    <property type="entry name" value="KINASE"/>
    <property type="match status" value="1"/>
</dbReference>
<dbReference type="InterPro" id="IPR005522">
    <property type="entry name" value="IPK"/>
</dbReference>
<feature type="region of interest" description="Disordered" evidence="5">
    <location>
        <begin position="461"/>
        <end position="559"/>
    </location>
</feature>
<evidence type="ECO:0000256" key="3">
    <source>
        <dbReference type="ARBA" id="ARBA00022777"/>
    </source>
</evidence>
<dbReference type="GO" id="GO:0005737">
    <property type="term" value="C:cytoplasm"/>
    <property type="evidence" value="ECO:0007669"/>
    <property type="project" value="TreeGrafter"/>
</dbReference>
<name>A0AA97NT79_PYRO3</name>
<dbReference type="EMBL" id="JH793059">
    <property type="protein sequence ID" value="ELQ35804.1"/>
    <property type="molecule type" value="Genomic_DNA"/>
</dbReference>
<dbReference type="GO" id="GO:0005634">
    <property type="term" value="C:nucleus"/>
    <property type="evidence" value="ECO:0007669"/>
    <property type="project" value="TreeGrafter"/>
</dbReference>
<feature type="compositionally biased region" description="Polar residues" evidence="5">
    <location>
        <begin position="1258"/>
        <end position="1269"/>
    </location>
</feature>
<sequence length="1617" mass="175449">MLSHFEQYHLGKGLYVCFGRDETHISFTPRTSLSSENENVADRTSDSILEGLRYIPKNEERQETSLVKQSYRPIKQRLACTWPPLLLARNSWLCVNLWGSGSFHHPTKYFVPPVAIKSITTADFATPPIPRTSIRSSRTFEIVLRSVASPDSESIPPYTYTQFSALSTPANVFLMSSTSPQPGSTAIPHPQPPPPLKEPTNPVQVSSCGNPVDPAQVLSQGPPDRSRIPVSAAEAEKTSNGTSASTTAGTGTGTAAATINATPPPLPPGVDAACPSTPAQNQQHGAGNADQNKKPRGPVLPRPTGPSLLTQALASARGILSNTSTPVIAQPDPNRVLSHSPGNQGPTSPSTTSSSSPLHQPHNAPPTLPPGSSYTSPSPTATPISTSPHKTNDARSDAAPHGLSNSLTTQTGLPPRSSVMSASTVVSTLTVSGSLPVANPKLHLHVGYNVLDSSGLDARSRAINGRRPKNADRVGSSDYPDSTHLSLRAPSAPTLSSSAGAKPQSTSPSVHPRPNLTTKQGADSASVDDRNLTRKQSMEHKVSVGPEKIWSIGSGESDCLEDGQVEKSVTEVISGVEHNNRSRKASHSLRFFKEGLPEERNKKKDSSKHTGHVWDTTSPSLEAPATIPEHSVAESDSALSSSPKSVDPHADIFHQIQRSTSVKKAKEKDAIKKGSGNDYFADVEPGFTSKFADRRQDIPQPKEYEVLPDPALELEKEVPRERRKSSDSILSTRSTDDGDDSGEEKISSAVFVPHQAPQEQMGTPADPVSIPGQANGQRISPRADGWLVKADEPEVDRRDEAGDESGALTLSGSDRTSVTQGSGLEQPVSRLPPQGASAIIDFAAPRGDLNGPSQQLQTAVTYEDQPSPQPLEAIELIPYKHQVGGHTTLWRFSKRAVCKQLNNRENEFYERIERDVRDLLAFLPRYIGVLNVTFKKQPRRKSTLKREDTAALERKLLDQSDLKKALGSNGAVGQHEAVSSPAEDTNAAPTHTRVISQSLQSSQIPVPTVTFVDNQHILPRNLLQPSPSPTIEVGSSRVRSSSAVTVPGCSPDGRKKAASRPTLEDRHANSWGATTVNKDLRNKVFNDVFMKTPFPMRPHRRWHSQRAPLPRSSLPNFLVPAGSVEDRAESEPDLPPRRSSTGQASSRLRNSLSDMGPEIDHSESTSVPKNVQDRLKAEEDVGPKDITGTSAPEPEIPVEKGASQGKRRRYSGTALRRRAKEGLDSSERKLQYFQEPDDEDFKRETDFDTGLVPAAVEGNSQKNPTQNDNGRPRSTDSDAGPATLHLEPEETPVTSPGWTISNYPSTVTSGAASPSTEFKRISRPVNPKEARVADSRVEYFLLLEDLTAGMKRPCIMDLKMGTRQYGVDATPKKQASQQRKCAATTSRSLGVRVCGLQVWDAAQQTYIFRDKYYGRDLRPGAEFQEALTRFLYDGVDPASILRHIPTVLSKLRELEVIIEKLDDYRFYAASLLMFYDGDRSGDDGNETAIEDSTTDFATDTEEGRTAASVAARKSRKRNKREIDFKIADFANGVTALSGGYGAEDRPCPPQHPGQPDRGFLRGLRSLRRYFLKIQRETREQLGLGLLGSRHGVNYDGAADSGFGGDDGWDEDEGSVSE</sequence>
<feature type="compositionally biased region" description="Low complexity" evidence="5">
    <location>
        <begin position="634"/>
        <end position="645"/>
    </location>
</feature>
<dbReference type="EC" id="2.7.-.-" evidence="4"/>
<dbReference type="GO" id="GO:0000824">
    <property type="term" value="F:inositol-1,4,5,6-tetrakisphosphate 3-kinase activity"/>
    <property type="evidence" value="ECO:0007669"/>
    <property type="project" value="TreeGrafter"/>
</dbReference>
<evidence type="ECO:0000313" key="6">
    <source>
        <dbReference type="EMBL" id="ELQ35804.1"/>
    </source>
</evidence>
<feature type="region of interest" description="Disordered" evidence="5">
    <location>
        <begin position="576"/>
        <end position="832"/>
    </location>
</feature>
<evidence type="ECO:0000256" key="4">
    <source>
        <dbReference type="RuleBase" id="RU363090"/>
    </source>
</evidence>
<feature type="compositionally biased region" description="Acidic residues" evidence="5">
    <location>
        <begin position="1606"/>
        <end position="1617"/>
    </location>
</feature>
<feature type="compositionally biased region" description="Basic and acidic residues" evidence="5">
    <location>
        <begin position="591"/>
        <end position="608"/>
    </location>
</feature>
<feature type="region of interest" description="Disordered" evidence="5">
    <location>
        <begin position="174"/>
        <end position="307"/>
    </location>
</feature>
<reference evidence="6" key="1">
    <citation type="journal article" date="2012" name="PLoS Genet.">
        <title>Comparative analysis of the genomes of two field isolates of the rice blast fungus Magnaporthe oryzae.</title>
        <authorList>
            <person name="Xue M."/>
            <person name="Yang J."/>
            <person name="Li Z."/>
            <person name="Hu S."/>
            <person name="Yao N."/>
            <person name="Dean R.A."/>
            <person name="Zhao W."/>
            <person name="Shen M."/>
            <person name="Zhang H."/>
            <person name="Li C."/>
            <person name="Liu L."/>
            <person name="Cao L."/>
            <person name="Xu X."/>
            <person name="Xing Y."/>
            <person name="Hsiang T."/>
            <person name="Zhang Z."/>
            <person name="Xu J.R."/>
            <person name="Peng Y.L."/>
        </authorList>
    </citation>
    <scope>NUCLEOTIDE SEQUENCE</scope>
    <source>
        <strain evidence="6">Y34</strain>
    </source>
</reference>
<feature type="compositionally biased region" description="Basic and acidic residues" evidence="5">
    <location>
        <begin position="713"/>
        <end position="726"/>
    </location>
</feature>
<dbReference type="InterPro" id="IPR038286">
    <property type="entry name" value="IPK_sf"/>
</dbReference>
<keyword evidence="3 4" id="KW-0418">Kinase</keyword>
<feature type="compositionally biased region" description="Polar residues" evidence="5">
    <location>
        <begin position="174"/>
        <end position="184"/>
    </location>
</feature>
<evidence type="ECO:0000256" key="5">
    <source>
        <dbReference type="SAM" id="MobiDB-lite"/>
    </source>
</evidence>
<feature type="compositionally biased region" description="Polar residues" evidence="5">
    <location>
        <begin position="1138"/>
        <end position="1153"/>
    </location>
</feature>
<dbReference type="SUPFAM" id="SSF56104">
    <property type="entry name" value="SAICAR synthase-like"/>
    <property type="match status" value="1"/>
</dbReference>
<dbReference type="GO" id="GO:0008440">
    <property type="term" value="F:inositol-1,4,5-trisphosphate 3-kinase activity"/>
    <property type="evidence" value="ECO:0007669"/>
    <property type="project" value="TreeGrafter"/>
</dbReference>
<feature type="compositionally biased region" description="Basic and acidic residues" evidence="5">
    <location>
        <begin position="1220"/>
        <end position="1230"/>
    </location>
</feature>
<accession>A0AA97NT79</accession>
<keyword evidence="2 4" id="KW-0808">Transferase</keyword>
<dbReference type="Pfam" id="PF03770">
    <property type="entry name" value="IPK"/>
    <property type="match status" value="1"/>
</dbReference>
<feature type="region of interest" description="Disordered" evidence="5">
    <location>
        <begin position="1093"/>
        <end position="1322"/>
    </location>
</feature>
<feature type="compositionally biased region" description="Basic and acidic residues" evidence="5">
    <location>
        <begin position="691"/>
        <end position="705"/>
    </location>
</feature>
<dbReference type="PANTHER" id="PTHR12400">
    <property type="entry name" value="INOSITOL POLYPHOSPHATE KINASE"/>
    <property type="match status" value="1"/>
</dbReference>
<feature type="region of interest" description="Disordered" evidence="5">
    <location>
        <begin position="1540"/>
        <end position="1559"/>
    </location>
</feature>
<evidence type="ECO:0000256" key="2">
    <source>
        <dbReference type="ARBA" id="ARBA00022679"/>
    </source>
</evidence>
<feature type="compositionally biased region" description="Low complexity" evidence="5">
    <location>
        <begin position="238"/>
        <end position="261"/>
    </location>
</feature>
<feature type="compositionally biased region" description="Polar residues" evidence="5">
    <location>
        <begin position="808"/>
        <end position="823"/>
    </location>
</feature>
<feature type="compositionally biased region" description="Basic and acidic residues" evidence="5">
    <location>
        <begin position="1124"/>
        <end position="1136"/>
    </location>
</feature>
<feature type="compositionally biased region" description="Basic and acidic residues" evidence="5">
    <location>
        <begin position="1171"/>
        <end position="1183"/>
    </location>
</feature>
<feature type="compositionally biased region" description="Polar residues" evidence="5">
    <location>
        <begin position="403"/>
        <end position="412"/>
    </location>
</feature>
<feature type="compositionally biased region" description="Basic and acidic residues" evidence="5">
    <location>
        <begin position="527"/>
        <end position="542"/>
    </location>
</feature>
<feature type="compositionally biased region" description="Polar residues" evidence="5">
    <location>
        <begin position="493"/>
        <end position="523"/>
    </location>
</feature>
<dbReference type="GO" id="GO:0032958">
    <property type="term" value="P:inositol phosphate biosynthetic process"/>
    <property type="evidence" value="ECO:0007669"/>
    <property type="project" value="InterPro"/>
</dbReference>
<feature type="compositionally biased region" description="Polar residues" evidence="5">
    <location>
        <begin position="1292"/>
        <end position="1316"/>
    </location>
</feature>
<feature type="region of interest" description="Disordered" evidence="5">
    <location>
        <begin position="321"/>
        <end position="419"/>
    </location>
</feature>
<gene>
    <name evidence="6" type="ORF">OOU_Y34scaffold00686g1</name>
</gene>
<feature type="region of interest" description="Disordered" evidence="5">
    <location>
        <begin position="967"/>
        <end position="988"/>
    </location>
</feature>
<feature type="region of interest" description="Disordered" evidence="5">
    <location>
        <begin position="1028"/>
        <end position="1070"/>
    </location>
</feature>
<protein>
    <recommendedName>
        <fullName evidence="4">Kinase</fullName>
        <ecNumber evidence="4">2.7.-.-</ecNumber>
    </recommendedName>
</protein>